<reference evidence="1" key="1">
    <citation type="journal article" date="2015" name="Proc. Natl. Acad. Sci. U.S.A.">
        <title>Networks of energetic and metabolic interactions define dynamics in microbial communities.</title>
        <authorList>
            <person name="Embree M."/>
            <person name="Liu J.K."/>
            <person name="Al-Bassam M.M."/>
            <person name="Zengler K."/>
        </authorList>
    </citation>
    <scope>NUCLEOTIDE SEQUENCE</scope>
</reference>
<accession>A0A0W8F307</accession>
<name>A0A0W8F307_9ZZZZ</name>
<gene>
    <name evidence="1" type="ORF">ASZ90_015082</name>
</gene>
<proteinExistence type="predicted"/>
<protein>
    <submittedName>
        <fullName evidence="1">Uncharacterized protein</fullName>
    </submittedName>
</protein>
<comment type="caution">
    <text evidence="1">The sequence shown here is derived from an EMBL/GenBank/DDBJ whole genome shotgun (WGS) entry which is preliminary data.</text>
</comment>
<sequence>MLTTEDIIRKIWDAQGYGNLAVWDDGSTQVIEPGETPLRGGNSPRAVFKPIPLVARFPMLDNALYNPELRDTIERTIRDAGGSIERE</sequence>
<evidence type="ECO:0000313" key="1">
    <source>
        <dbReference type="EMBL" id="KUG15264.1"/>
    </source>
</evidence>
<organism evidence="1">
    <name type="scientific">hydrocarbon metagenome</name>
    <dbReference type="NCBI Taxonomy" id="938273"/>
    <lineage>
        <taxon>unclassified sequences</taxon>
        <taxon>metagenomes</taxon>
        <taxon>ecological metagenomes</taxon>
    </lineage>
</organism>
<dbReference type="AlphaFoldDB" id="A0A0W8F307"/>
<dbReference type="EMBL" id="LNQE01001570">
    <property type="protein sequence ID" value="KUG15264.1"/>
    <property type="molecule type" value="Genomic_DNA"/>
</dbReference>